<dbReference type="Pfam" id="PF09444">
    <property type="entry name" value="MRC1"/>
    <property type="match status" value="1"/>
</dbReference>
<dbReference type="FunFam" id="3.40.50.720:FF:000204">
    <property type="entry name" value="Inositol-3-phosphate synthase 1-B"/>
    <property type="match status" value="1"/>
</dbReference>
<evidence type="ECO:0000256" key="15">
    <source>
        <dbReference type="SAM" id="MobiDB-lite"/>
    </source>
</evidence>
<dbReference type="PANTHER" id="PTHR11510">
    <property type="entry name" value="MYO-INOSITOL-1 PHOSPHATE SYNTHASE"/>
    <property type="match status" value="1"/>
</dbReference>
<feature type="compositionally biased region" description="Basic and acidic residues" evidence="15">
    <location>
        <begin position="1799"/>
        <end position="1824"/>
    </location>
</feature>
<dbReference type="InterPro" id="IPR036291">
    <property type="entry name" value="NAD(P)-bd_dom_sf"/>
</dbReference>
<evidence type="ECO:0000256" key="4">
    <source>
        <dbReference type="ARBA" id="ARBA00005117"/>
    </source>
</evidence>
<dbReference type="Gene3D" id="3.40.50.720">
    <property type="entry name" value="NAD(P)-binding Rossmann-like Domain"/>
    <property type="match status" value="2"/>
</dbReference>
<evidence type="ECO:0000313" key="18">
    <source>
        <dbReference type="EMBL" id="KEY73712.1"/>
    </source>
</evidence>
<feature type="compositionally biased region" description="Basic and acidic residues" evidence="15">
    <location>
        <begin position="1438"/>
        <end position="1453"/>
    </location>
</feature>
<feature type="region of interest" description="Disordered" evidence="15">
    <location>
        <begin position="1755"/>
        <end position="1824"/>
    </location>
</feature>
<feature type="region of interest" description="Disordered" evidence="15">
    <location>
        <begin position="590"/>
        <end position="822"/>
    </location>
</feature>
<evidence type="ECO:0000256" key="10">
    <source>
        <dbReference type="ARBA" id="ARBA00023027"/>
    </source>
</evidence>
<evidence type="ECO:0000256" key="8">
    <source>
        <dbReference type="ARBA" id="ARBA00022516"/>
    </source>
</evidence>
<evidence type="ECO:0000256" key="12">
    <source>
        <dbReference type="ARBA" id="ARBA00023209"/>
    </source>
</evidence>
<keyword evidence="10" id="KW-0520">NAD</keyword>
<dbReference type="HOGENOM" id="CLU_002311_1_0_1"/>
<feature type="compositionally biased region" description="Basic and acidic residues" evidence="15">
    <location>
        <begin position="743"/>
        <end position="781"/>
    </location>
</feature>
<keyword evidence="13" id="KW-0413">Isomerase</keyword>
<dbReference type="EMBL" id="KL647768">
    <property type="protein sequence ID" value="KEY73712.1"/>
    <property type="molecule type" value="Genomic_DNA"/>
</dbReference>
<dbReference type="Pfam" id="PF01658">
    <property type="entry name" value="Inos-1-P_synth"/>
    <property type="match status" value="1"/>
</dbReference>
<feature type="compositionally biased region" description="Low complexity" evidence="15">
    <location>
        <begin position="869"/>
        <end position="879"/>
    </location>
</feature>
<evidence type="ECO:0000256" key="14">
    <source>
        <dbReference type="ARBA" id="ARBA00023264"/>
    </source>
</evidence>
<proteinExistence type="inferred from homology"/>
<feature type="region of interest" description="Disordered" evidence="15">
    <location>
        <begin position="1568"/>
        <end position="1725"/>
    </location>
</feature>
<evidence type="ECO:0000256" key="1">
    <source>
        <dbReference type="ARBA" id="ARBA00000113"/>
    </source>
</evidence>
<name>A0A084B833_STACB</name>
<accession>A0A084B833</accession>
<evidence type="ECO:0000256" key="9">
    <source>
        <dbReference type="ARBA" id="ARBA00022550"/>
    </source>
</evidence>
<comment type="catalytic activity">
    <reaction evidence="1">
        <text>D-glucose 6-phosphate = 1D-myo-inositol 3-phosphate</text>
        <dbReference type="Rhea" id="RHEA:10716"/>
        <dbReference type="ChEBI" id="CHEBI:58401"/>
        <dbReference type="ChEBI" id="CHEBI:61548"/>
        <dbReference type="EC" id="5.5.1.4"/>
    </reaction>
</comment>
<evidence type="ECO:0000256" key="2">
    <source>
        <dbReference type="ARBA" id="ARBA00001911"/>
    </source>
</evidence>
<evidence type="ECO:0000256" key="11">
    <source>
        <dbReference type="ARBA" id="ARBA00023098"/>
    </source>
</evidence>
<dbReference type="GO" id="GO:0008654">
    <property type="term" value="P:phospholipid biosynthetic process"/>
    <property type="evidence" value="ECO:0007669"/>
    <property type="project" value="UniProtKB-KW"/>
</dbReference>
<evidence type="ECO:0000259" key="16">
    <source>
        <dbReference type="Pfam" id="PF01658"/>
    </source>
</evidence>
<dbReference type="SUPFAM" id="SSF55347">
    <property type="entry name" value="Glyceraldehyde-3-phosphate dehydrogenase-like, C-terminal domain"/>
    <property type="match status" value="1"/>
</dbReference>
<feature type="compositionally biased region" description="Basic and acidic residues" evidence="15">
    <location>
        <begin position="929"/>
        <end position="938"/>
    </location>
</feature>
<keyword evidence="11" id="KW-0443">Lipid metabolism</keyword>
<feature type="compositionally biased region" description="Acidic residues" evidence="15">
    <location>
        <begin position="1589"/>
        <end position="1601"/>
    </location>
</feature>
<feature type="compositionally biased region" description="Basic residues" evidence="15">
    <location>
        <begin position="605"/>
        <end position="617"/>
    </location>
</feature>
<dbReference type="FunFam" id="3.40.50.720:FF:000069">
    <property type="entry name" value="Inositol-3-phosphate synthase 1"/>
    <property type="match status" value="1"/>
</dbReference>
<dbReference type="SUPFAM" id="SSF51735">
    <property type="entry name" value="NAD(P)-binding Rossmann-fold domains"/>
    <property type="match status" value="1"/>
</dbReference>
<dbReference type="InterPro" id="IPR002587">
    <property type="entry name" value="Myo-inos-1-P_Synthase"/>
</dbReference>
<dbReference type="GO" id="GO:0004512">
    <property type="term" value="F:inositol-3-phosphate synthase activity"/>
    <property type="evidence" value="ECO:0007669"/>
    <property type="project" value="UniProtKB-EC"/>
</dbReference>
<evidence type="ECO:0000256" key="5">
    <source>
        <dbReference type="ARBA" id="ARBA00010813"/>
    </source>
</evidence>
<feature type="region of interest" description="Disordered" evidence="15">
    <location>
        <begin position="1"/>
        <end position="30"/>
    </location>
</feature>
<evidence type="ECO:0000313" key="19">
    <source>
        <dbReference type="Proteomes" id="UP000028045"/>
    </source>
</evidence>
<feature type="region of interest" description="Disordered" evidence="15">
    <location>
        <begin position="854"/>
        <end position="940"/>
    </location>
</feature>
<reference evidence="18 19" key="1">
    <citation type="journal article" date="2014" name="BMC Genomics">
        <title>Comparative genome sequencing reveals chemotype-specific gene clusters in the toxigenic black mold Stachybotrys.</title>
        <authorList>
            <person name="Semeiks J."/>
            <person name="Borek D."/>
            <person name="Otwinowski Z."/>
            <person name="Grishin N.V."/>
        </authorList>
    </citation>
    <scope>NUCLEOTIDE SEQUENCE [LARGE SCALE GENOMIC DNA]</scope>
    <source>
        <strain evidence="19">CBS 109288 / IBT 7711</strain>
    </source>
</reference>
<dbReference type="Pfam" id="PF07994">
    <property type="entry name" value="NAD_binding_5"/>
    <property type="match status" value="1"/>
</dbReference>
<dbReference type="InterPro" id="IPR013021">
    <property type="entry name" value="Myo-inos-1-P_Synthase_GAPDH"/>
</dbReference>
<evidence type="ECO:0000256" key="7">
    <source>
        <dbReference type="ARBA" id="ARBA00022490"/>
    </source>
</evidence>
<feature type="region of interest" description="Disordered" evidence="15">
    <location>
        <begin position="1531"/>
        <end position="1553"/>
    </location>
</feature>
<evidence type="ECO:0000256" key="13">
    <source>
        <dbReference type="ARBA" id="ARBA00023235"/>
    </source>
</evidence>
<keyword evidence="14" id="KW-1208">Phospholipid metabolism</keyword>
<feature type="compositionally biased region" description="Low complexity" evidence="15">
    <location>
        <begin position="1602"/>
        <end position="1622"/>
    </location>
</feature>
<keyword evidence="9" id="KW-0398">Inositol biosynthesis</keyword>
<feature type="compositionally biased region" description="Polar residues" evidence="15">
    <location>
        <begin position="1755"/>
        <end position="1769"/>
    </location>
</feature>
<dbReference type="EC" id="5.5.1.4" evidence="6"/>
<evidence type="ECO:0000256" key="3">
    <source>
        <dbReference type="ARBA" id="ARBA00004496"/>
    </source>
</evidence>
<dbReference type="GO" id="GO:0005737">
    <property type="term" value="C:cytoplasm"/>
    <property type="evidence" value="ECO:0007669"/>
    <property type="project" value="UniProtKB-SubCell"/>
</dbReference>
<keyword evidence="12" id="KW-0594">Phospholipid biosynthesis</keyword>
<feature type="domain" description="DNA replication checkpoint mediator MRC1" evidence="17">
    <location>
        <begin position="1445"/>
        <end position="1583"/>
    </location>
</feature>
<feature type="region of interest" description="Disordered" evidence="15">
    <location>
        <begin position="1438"/>
        <end position="1492"/>
    </location>
</feature>
<feature type="compositionally biased region" description="Basic residues" evidence="15">
    <location>
        <begin position="1641"/>
        <end position="1650"/>
    </location>
</feature>
<dbReference type="UniPathway" id="UPA00823">
    <property type="reaction ID" value="UER00787"/>
</dbReference>
<feature type="compositionally biased region" description="Acidic residues" evidence="15">
    <location>
        <begin position="1173"/>
        <end position="1184"/>
    </location>
</feature>
<sequence length="1839" mass="202111">MAPHAEFDAGSSNGSGYDNGHGIAAANPPKDIFTVNSPNVTYTDTEIKSKYTYRTTKVEAKEDGQFVATPTETLYDFKVDRKVPKVGMMLVGWGGNNGTTVTAGIIANRRNLVWDTKEGRQEANYYGSVVMGSTMKLGMDAKTHRDVNIPFHSVLPMVHPNDLVIGGWDISKMNMAEAMDRAQVLEPTLKAQVKKEMAEMVPLPSIYYPDFIAANQEDRADNVLQGAKASMAHVEQLRKDIRDFKQNNGLDKVIVLWTANTERYADLVDGVNDTADNLLKAIEQGHEEVSPSTVFAVACILEGAPFINGSPQNTFVPGALELAEKHGAYIGGDDFKSGQTKMKSALVDFLINAGIKLTSIASYNHLGNNDGKNLSSQKQFRSKEISKSNVVDDMVEANHVLYKKGEHPDHCVVIKYMPAVADNKRALDEYYAEIFLGGHQTISLFNICEDSLLASPLIIDLVVVAEMMTRIEWKAATRDGDVTAEYKKFHSVLSVLSYMLKAPLTPPGTPVVNALAKQRAALTNIFRACVGLEPESDMTLEHKLFYYSYYFQLHFTASSMASTRQSSPVSDGGSPEPLTPRSKIRALLATVQSSDEEDGQSPKPTIRRNPKPLRRAASRSSGTDAGSESDVEVRPRGRLASRMKGNTAAAIEKRPESTAGSMVNAEGSQDRDLVQAQAGNDTDDDNELPFAPRRLQRRTPRPSTPGADASTTRSPSPGLFVSSPMQPSPAKSLASEDELPAIRSDRFKALVERKRQERLAREAADEERRAERRAQQEKLASELEQLDSDDDDVSNIDDGEDGLRLTQMARPTRKASKKAIEEMNRETQRMARSMQLAHEAKTRKKITKASLFERFNFRVPGTVDPEPQPGSSSRPGSSHSDVEMEDAETPPSSPPETTKQPPARNERDVDAAIQPEAEPLHAVPVEDEVTPRKLDKGKGKAVLAVEDVAQPIRKQKRQVRVKLPLKATTSKADDDLQITTSTKDILNAVFDSIPRVTAKEPKSFQALRALALAKSPGREGKKGTGMSPGEFQVYIQQKAREQAKLERDRRLDMLKAQGIVVETVEERERQMQEVEDIVAKAREEAMKIMQVERAEAKENGEHDPLAWDDSDDEEYEEAADDADGEVSEVELSGSEDEEDNEEEDENASDTIFDAEAEDAASEASGTPSQAKDDGDEIMEEDDIELPVPTKRRPRKQVAVLSDDEAEVEATPGPKRLVHMTPGPPKSDSPAVPTSVLRSARKNFIPGLPVKGPAGLGLTQIFAGTMDDSQMSAAAGPTQSMMPDFDNIADSNFSATPDEPLDNMIVDSQTDDTQTATQAVQLNFSQSQMRSLDSLLREDVYTQESEMIEPTQDVGFQEYTPLKERFIDLPTSTVQTVLLSQQETETQDSPLVKRGRLRRKMDAWTEDADSVDIVPSTEQSGTAFSALRKGAEEQRKRALADAFDRKKSKAKEMVEEQAEESEDEYAGLGGADGELSDNESLASVQDMIDDANGNDVDKDKLAAFFADRERANDEKEVEKLFKDITTGMLRRKRGADYDLSDSDDGGEARRRLKRRQFAKMQKALFSDERVKKMAENPGNQAFLRTIEDRNSDDEMDFLDVVEETSQVEAQSQSQEEAMPQQQTIPDSQPPMPLGASAENKRSHPRRTRGGKKPSNIGEIRETLSNLLEEPQGSIIPATEAGSDSEEETRPSPSKSDKENQRPHPRRTVAVVDRISLRRNASSNLSTGSSRLAFAVPAGSPTFKVPALLRRATTNSLMSGSSAGADSNNPPAESGSAGGFGEAGKIKRSAGRRSGVNAFARDSERRAKIQESERRREERKVRGAEKRIGIVGGLLGKGSFA</sequence>
<dbReference type="OrthoDB" id="2887at2759"/>
<keyword evidence="8" id="KW-0444">Lipid biosynthesis</keyword>
<feature type="compositionally biased region" description="Acidic residues" evidence="15">
    <location>
        <begin position="784"/>
        <end position="800"/>
    </location>
</feature>
<comment type="similarity">
    <text evidence="5">Belongs to the myo-inositol 1-phosphate synthase family.</text>
</comment>
<feature type="compositionally biased region" description="Basic and acidic residues" evidence="15">
    <location>
        <begin position="1091"/>
        <end position="1105"/>
    </location>
</feature>
<comment type="subcellular location">
    <subcellularLocation>
        <location evidence="3">Cytoplasm</location>
    </subcellularLocation>
</comment>
<comment type="cofactor">
    <cofactor evidence="2">
        <name>NAD(+)</name>
        <dbReference type="ChEBI" id="CHEBI:57540"/>
    </cofactor>
</comment>
<dbReference type="InterPro" id="IPR018564">
    <property type="entry name" value="Repl_chkpnt_MRC1_dom"/>
</dbReference>
<feature type="region of interest" description="Disordered" evidence="15">
    <location>
        <begin position="1091"/>
        <end position="1233"/>
    </location>
</feature>
<comment type="pathway">
    <text evidence="4">Polyol metabolism; myo-inositol biosynthesis; myo-inositol from D-glucose 6-phosphate: step 1/2.</text>
</comment>
<protein>
    <recommendedName>
        <fullName evidence="6">inositol-3-phosphate synthase</fullName>
        <ecNumber evidence="6">5.5.1.4</ecNumber>
    </recommendedName>
</protein>
<feature type="compositionally biased region" description="Acidic residues" evidence="15">
    <location>
        <begin position="1454"/>
        <end position="1464"/>
    </location>
</feature>
<keyword evidence="19" id="KW-1185">Reference proteome</keyword>
<evidence type="ECO:0000256" key="6">
    <source>
        <dbReference type="ARBA" id="ARBA00012125"/>
    </source>
</evidence>
<organism evidence="18 19">
    <name type="scientific">Stachybotrys chartarum (strain CBS 109288 / IBT 7711)</name>
    <name type="common">Toxic black mold</name>
    <name type="synonym">Stilbospora chartarum</name>
    <dbReference type="NCBI Taxonomy" id="1280523"/>
    <lineage>
        <taxon>Eukaryota</taxon>
        <taxon>Fungi</taxon>
        <taxon>Dikarya</taxon>
        <taxon>Ascomycota</taxon>
        <taxon>Pezizomycotina</taxon>
        <taxon>Sordariomycetes</taxon>
        <taxon>Hypocreomycetidae</taxon>
        <taxon>Hypocreales</taxon>
        <taxon>Stachybotryaceae</taxon>
        <taxon>Stachybotrys</taxon>
    </lineage>
</organism>
<feature type="domain" description="Myo-inositol-1-phosphate synthase GAPDH-like" evidence="16">
    <location>
        <begin position="338"/>
        <end position="451"/>
    </location>
</feature>
<gene>
    <name evidence="18" type="ORF">S7711_06287</name>
</gene>
<keyword evidence="7" id="KW-0963">Cytoplasm</keyword>
<dbReference type="GO" id="GO:0006021">
    <property type="term" value="P:inositol biosynthetic process"/>
    <property type="evidence" value="ECO:0007669"/>
    <property type="project" value="UniProtKB-UniPathway"/>
</dbReference>
<feature type="compositionally biased region" description="Acidic residues" evidence="15">
    <location>
        <begin position="1106"/>
        <end position="1160"/>
    </location>
</feature>
<evidence type="ECO:0000259" key="17">
    <source>
        <dbReference type="Pfam" id="PF09444"/>
    </source>
</evidence>
<dbReference type="Proteomes" id="UP000028045">
    <property type="component" value="Unassembled WGS sequence"/>
</dbReference>